<accession>A0A382VII7</accession>
<gene>
    <name evidence="1" type="ORF">METZ01_LOCUS399190</name>
</gene>
<dbReference type="AlphaFoldDB" id="A0A382VII7"/>
<protein>
    <submittedName>
        <fullName evidence="1">Uncharacterized protein</fullName>
    </submittedName>
</protein>
<evidence type="ECO:0000313" key="1">
    <source>
        <dbReference type="EMBL" id="SVD46336.1"/>
    </source>
</evidence>
<name>A0A382VII7_9ZZZZ</name>
<dbReference type="EMBL" id="UINC01152249">
    <property type="protein sequence ID" value="SVD46336.1"/>
    <property type="molecule type" value="Genomic_DNA"/>
</dbReference>
<proteinExistence type="predicted"/>
<organism evidence="1">
    <name type="scientific">marine metagenome</name>
    <dbReference type="NCBI Taxonomy" id="408172"/>
    <lineage>
        <taxon>unclassified sequences</taxon>
        <taxon>metagenomes</taxon>
        <taxon>ecological metagenomes</taxon>
    </lineage>
</organism>
<sequence length="196" mass="23311">MENTLCDRKDSELEERDYYLYDRSDFSKRYFRDDGRYDEDIESVSTYIKQMELFGEIIYVDEMGKIMNSNVDDELITENMRVEDLRIDVGDVGLIFLKFVYDRVGSREKVKYLNEFRKLFIGLLNDKGENVEELSMNLNTMKKDMVKDLEDDLSDDIKVGVVDDYVFKNTKEINKFVEKIGFDRNSMESFFQNVIN</sequence>
<reference evidence="1" key="1">
    <citation type="submission" date="2018-05" db="EMBL/GenBank/DDBJ databases">
        <authorList>
            <person name="Lanie J.A."/>
            <person name="Ng W.-L."/>
            <person name="Kazmierczak K.M."/>
            <person name="Andrzejewski T.M."/>
            <person name="Davidsen T.M."/>
            <person name="Wayne K.J."/>
            <person name="Tettelin H."/>
            <person name="Glass J.I."/>
            <person name="Rusch D."/>
            <person name="Podicherti R."/>
            <person name="Tsui H.-C.T."/>
            <person name="Winkler M.E."/>
        </authorList>
    </citation>
    <scope>NUCLEOTIDE SEQUENCE</scope>
</reference>